<evidence type="ECO:0000259" key="1">
    <source>
        <dbReference type="Pfam" id="PF00535"/>
    </source>
</evidence>
<gene>
    <name evidence="2" type="ordered locus">Desru_3637</name>
</gene>
<dbReference type="RefSeq" id="WP_013843585.1">
    <property type="nucleotide sequence ID" value="NC_015589.1"/>
</dbReference>
<dbReference type="OrthoDB" id="2990399at2"/>
<dbReference type="STRING" id="696281.Desru_3637"/>
<dbReference type="KEGG" id="dru:Desru_3637"/>
<reference evidence="2 3" key="2">
    <citation type="journal article" date="2012" name="Stand. Genomic Sci.">
        <title>Complete genome sequence of the sulfate-reducing firmicute Desulfotomaculum ruminis type strain (DL(T)).</title>
        <authorList>
            <person name="Spring S."/>
            <person name="Visser M."/>
            <person name="Lu M."/>
            <person name="Copeland A."/>
            <person name="Lapidus A."/>
            <person name="Lucas S."/>
            <person name="Cheng J.F."/>
            <person name="Han C."/>
            <person name="Tapia R."/>
            <person name="Goodwin L.A."/>
            <person name="Pitluck S."/>
            <person name="Ivanova N."/>
            <person name="Land M."/>
            <person name="Hauser L."/>
            <person name="Larimer F."/>
            <person name="Rohde M."/>
            <person name="Goker M."/>
            <person name="Detter J.C."/>
            <person name="Kyrpides N.C."/>
            <person name="Woyke T."/>
            <person name="Schaap P.J."/>
            <person name="Plugge C.M."/>
            <person name="Muyzer G."/>
            <person name="Kuever J."/>
            <person name="Pereira I.A."/>
            <person name="Parshina S.N."/>
            <person name="Bernier-Latmani R."/>
            <person name="Stams A.J."/>
            <person name="Klenk H.P."/>
        </authorList>
    </citation>
    <scope>NUCLEOTIDE SEQUENCE [LARGE SCALE GENOMIC DNA]</scope>
    <source>
        <strain evidence="3">ATCC 23193 / DSM 2154 / NCIB 8452 / DL</strain>
    </source>
</reference>
<evidence type="ECO:0000313" key="3">
    <source>
        <dbReference type="Proteomes" id="UP000009234"/>
    </source>
</evidence>
<dbReference type="HOGENOM" id="CLU_1710341_0_0_9"/>
<evidence type="ECO:0000313" key="2">
    <source>
        <dbReference type="EMBL" id="AEG61839.1"/>
    </source>
</evidence>
<dbReference type="InterPro" id="IPR029044">
    <property type="entry name" value="Nucleotide-diphossugar_trans"/>
</dbReference>
<dbReference type="Proteomes" id="UP000009234">
    <property type="component" value="Chromosome"/>
</dbReference>
<accession>F6DNE8</accession>
<keyword evidence="3" id="KW-1185">Reference proteome</keyword>
<dbReference type="EMBL" id="CP002780">
    <property type="protein sequence ID" value="AEG61839.1"/>
    <property type="molecule type" value="Genomic_DNA"/>
</dbReference>
<feature type="domain" description="Glycosyltransferase 2-like" evidence="1">
    <location>
        <begin position="40"/>
        <end position="130"/>
    </location>
</feature>
<sequence>MAMTIEKLILVILACYGIYRLVQDVAGSIRRQPGPPVSMLVVLKNRAQDAEYLMRRMASWSRHQWVQLEIVVVDDGSQDDTPFILQGLQQQMALRLITIDRESPGMEEDQDRALLTGLLYCHNPLIWLVDLRKLPQRMMAERIFRVFFCQAWR</sequence>
<dbReference type="AlphaFoldDB" id="F6DNE8"/>
<proteinExistence type="predicted"/>
<dbReference type="Gene3D" id="3.90.550.10">
    <property type="entry name" value="Spore Coat Polysaccharide Biosynthesis Protein SpsA, Chain A"/>
    <property type="match status" value="1"/>
</dbReference>
<organism evidence="2 3">
    <name type="scientific">Desulforamulus ruminis (strain ATCC 23193 / DSM 2154 / NCIMB 8452 / DL)</name>
    <name type="common">Desulfotomaculum ruminis</name>
    <dbReference type="NCBI Taxonomy" id="696281"/>
    <lineage>
        <taxon>Bacteria</taxon>
        <taxon>Bacillati</taxon>
        <taxon>Bacillota</taxon>
        <taxon>Clostridia</taxon>
        <taxon>Eubacteriales</taxon>
        <taxon>Peptococcaceae</taxon>
        <taxon>Desulforamulus</taxon>
    </lineage>
</organism>
<reference evidence="3" key="1">
    <citation type="submission" date="2011-05" db="EMBL/GenBank/DDBJ databases">
        <title>Complete sequence of Desulfotomaculum ruminis DSM 2154.</title>
        <authorList>
            <person name="Lucas S."/>
            <person name="Copeland A."/>
            <person name="Lapidus A."/>
            <person name="Cheng J.-F."/>
            <person name="Goodwin L."/>
            <person name="Pitluck S."/>
            <person name="Lu M."/>
            <person name="Detter J.C."/>
            <person name="Han C."/>
            <person name="Tapia R."/>
            <person name="Land M."/>
            <person name="Hauser L."/>
            <person name="Kyrpides N."/>
            <person name="Ivanova N."/>
            <person name="Mikhailova N."/>
            <person name="Pagani I."/>
            <person name="Stams A.J.M."/>
            <person name="Plugge C.M."/>
            <person name="Muyzer G."/>
            <person name="Kuever J."/>
            <person name="Parshina S.N."/>
            <person name="Ivanova A.E."/>
            <person name="Nazina T.N."/>
            <person name="Brambilla E."/>
            <person name="Spring S."/>
            <person name="Klenk H.-P."/>
            <person name="Woyke T."/>
        </authorList>
    </citation>
    <scope>NUCLEOTIDE SEQUENCE [LARGE SCALE GENOMIC DNA]</scope>
    <source>
        <strain evidence="3">ATCC 23193 / DSM 2154 / NCIB 8452 / DL</strain>
    </source>
</reference>
<name>F6DNE8_DESRL</name>
<protein>
    <recommendedName>
        <fullName evidence="1">Glycosyltransferase 2-like domain-containing protein</fullName>
    </recommendedName>
</protein>
<dbReference type="eggNOG" id="ENOG5030JW3">
    <property type="taxonomic scope" value="Bacteria"/>
</dbReference>
<dbReference type="InterPro" id="IPR001173">
    <property type="entry name" value="Glyco_trans_2-like"/>
</dbReference>
<dbReference type="Pfam" id="PF00535">
    <property type="entry name" value="Glycos_transf_2"/>
    <property type="match status" value="1"/>
</dbReference>
<dbReference type="SUPFAM" id="SSF53448">
    <property type="entry name" value="Nucleotide-diphospho-sugar transferases"/>
    <property type="match status" value="1"/>
</dbReference>